<comment type="function">
    <text evidence="1">Probable adenosyl-L-methionine (AdoMet)-dependent tRNA (uracil-O(2)-)-methyltransferase.</text>
</comment>
<dbReference type="InterPro" id="IPR029063">
    <property type="entry name" value="SAM-dependent_MTases_sf"/>
</dbReference>
<evidence type="ECO:0000256" key="10">
    <source>
        <dbReference type="RuleBase" id="RU368004"/>
    </source>
</evidence>
<evidence type="ECO:0000256" key="5">
    <source>
        <dbReference type="ARBA" id="ARBA00022603"/>
    </source>
</evidence>
<comment type="function">
    <text evidence="10">Adenosyl-L-methionine (AdoMet)-dependent tRNA (uracil-O(2)-)-methyltransferase.</text>
</comment>
<evidence type="ECO:0000256" key="9">
    <source>
        <dbReference type="ARBA" id="ARBA00047957"/>
    </source>
</evidence>
<evidence type="ECO:0000313" key="11">
    <source>
        <dbReference type="Proteomes" id="UP000887569"/>
    </source>
</evidence>
<comment type="similarity">
    <text evidence="3 10">Belongs to the TRM44 family.</text>
</comment>
<sequence length="534" mass="61241">MRLLVAGRVSVPKSDPRLRFQKLIELWRDHCNAINRRLCGVNLLKADDKSSAKVVDVLQLHGVSDVEVRQFVPRTDLFSSEAFEASAFTDKFQVDFWPCVLDGRQHPHVSFRYRLGMEVILSDDDTVICELQVSADGYEHEVIWMRDFAFTSLLRWLRNIRLEGTVIETHRLVGINEFSRTYRDLKENFGRQIASKWRERTDPRKFVFEDCAIAAYLIELWRVRRLSPRYFCDVGCGNGLLVHLLRTQKFSGYGIDIRRRNIWDDFAGADLRECSLNPEKDVLDGADFLIGNHSDELTPWIPVLAARSRCGFFLLPCCPFDFYGRYVKKTKAKNGNSCYGSYFLYIRSICERLGFEVEEDRLKIPSTKRRCLIGLVPGSGLLSNTEEVIKELLSEGKSNIFVARPKVERVRNCSQIPTDLRQQMTLRIFNHLLSIDTDQSSEWSRGGVLPLPRAADLLSATEKEQLKDSHGGLQTFLKNQHQVFKVAGGSVSIRDWATEGVRRVDGKTKISACWFKLYHPNGCPLSNELCSFAH</sequence>
<dbReference type="GO" id="GO:0005737">
    <property type="term" value="C:cytoplasm"/>
    <property type="evidence" value="ECO:0007669"/>
    <property type="project" value="UniProtKB-SubCell"/>
</dbReference>
<keyword evidence="5 10" id="KW-0489">Methyltransferase</keyword>
<comment type="subcellular location">
    <subcellularLocation>
        <location evidence="2 10">Cytoplasm</location>
    </subcellularLocation>
</comment>
<name>A0A915C8U6_PARUN</name>
<evidence type="ECO:0000256" key="8">
    <source>
        <dbReference type="ARBA" id="ARBA00022694"/>
    </source>
</evidence>
<evidence type="ECO:0000256" key="6">
    <source>
        <dbReference type="ARBA" id="ARBA00022679"/>
    </source>
</evidence>
<evidence type="ECO:0000256" key="1">
    <source>
        <dbReference type="ARBA" id="ARBA00002778"/>
    </source>
</evidence>
<dbReference type="GO" id="GO:0030488">
    <property type="term" value="P:tRNA methylation"/>
    <property type="evidence" value="ECO:0007669"/>
    <property type="project" value="UniProtKB-UniRule"/>
</dbReference>
<dbReference type="AlphaFoldDB" id="A0A915C8U6"/>
<dbReference type="PANTHER" id="PTHR21210">
    <property type="entry name" value="TRNA (URACIL-O(2)-)-METHYLTRANSFERASE-RELATED"/>
    <property type="match status" value="1"/>
</dbReference>
<evidence type="ECO:0000313" key="12">
    <source>
        <dbReference type="WBParaSite" id="PgR098_g020_t06"/>
    </source>
</evidence>
<keyword evidence="7 10" id="KW-0949">S-adenosyl-L-methionine</keyword>
<dbReference type="Pfam" id="PF07757">
    <property type="entry name" value="AdoMet_MTase"/>
    <property type="match status" value="1"/>
</dbReference>
<keyword evidence="11" id="KW-1185">Reference proteome</keyword>
<keyword evidence="6 10" id="KW-0808">Transferase</keyword>
<evidence type="ECO:0000256" key="3">
    <source>
        <dbReference type="ARBA" id="ARBA00009056"/>
    </source>
</evidence>
<dbReference type="SUPFAM" id="SSF53335">
    <property type="entry name" value="S-adenosyl-L-methionine-dependent methyltransferases"/>
    <property type="match status" value="1"/>
</dbReference>
<reference evidence="12" key="1">
    <citation type="submission" date="2022-11" db="UniProtKB">
        <authorList>
            <consortium name="WormBaseParasite"/>
        </authorList>
    </citation>
    <scope>IDENTIFICATION</scope>
</reference>
<dbReference type="InterPro" id="IPR011671">
    <property type="entry name" value="tRNA_uracil_MeTrfase"/>
</dbReference>
<keyword evidence="4 10" id="KW-0963">Cytoplasm</keyword>
<organism evidence="11 12">
    <name type="scientific">Parascaris univalens</name>
    <name type="common">Nematode worm</name>
    <dbReference type="NCBI Taxonomy" id="6257"/>
    <lineage>
        <taxon>Eukaryota</taxon>
        <taxon>Metazoa</taxon>
        <taxon>Ecdysozoa</taxon>
        <taxon>Nematoda</taxon>
        <taxon>Chromadorea</taxon>
        <taxon>Rhabditida</taxon>
        <taxon>Spirurina</taxon>
        <taxon>Ascaridomorpha</taxon>
        <taxon>Ascaridoidea</taxon>
        <taxon>Ascarididae</taxon>
        <taxon>Parascaris</taxon>
    </lineage>
</organism>
<evidence type="ECO:0000256" key="4">
    <source>
        <dbReference type="ARBA" id="ARBA00022490"/>
    </source>
</evidence>
<proteinExistence type="inferred from homology"/>
<dbReference type="Proteomes" id="UP000887569">
    <property type="component" value="Unplaced"/>
</dbReference>
<keyword evidence="8 10" id="KW-0819">tRNA processing</keyword>
<accession>A0A915C8U6</accession>
<comment type="catalytic activity">
    <reaction evidence="9 10">
        <text>uridine(44) in tRNA(Ser) + S-adenosyl-L-methionine = 2'-O-methyluridine(44) in tRNA(Ser) + S-adenosyl-L-homocysteine + H(+)</text>
        <dbReference type="Rhea" id="RHEA:43100"/>
        <dbReference type="Rhea" id="RHEA-COMP:10339"/>
        <dbReference type="Rhea" id="RHEA-COMP:10340"/>
        <dbReference type="ChEBI" id="CHEBI:15378"/>
        <dbReference type="ChEBI" id="CHEBI:57856"/>
        <dbReference type="ChEBI" id="CHEBI:59789"/>
        <dbReference type="ChEBI" id="CHEBI:65315"/>
        <dbReference type="ChEBI" id="CHEBI:74478"/>
        <dbReference type="EC" id="2.1.1.211"/>
    </reaction>
</comment>
<evidence type="ECO:0000256" key="2">
    <source>
        <dbReference type="ARBA" id="ARBA00004496"/>
    </source>
</evidence>
<dbReference type="PANTHER" id="PTHR21210:SF0">
    <property type="entry name" value="TRNA (URACIL-O(2)-)-METHYLTRANSFERASE-RELATED"/>
    <property type="match status" value="1"/>
</dbReference>
<dbReference type="GO" id="GO:0141101">
    <property type="term" value="F:tRNA(Ser) (uridine(44)-2'-O-)-methyltransferase activity"/>
    <property type="evidence" value="ECO:0007669"/>
    <property type="project" value="UniProtKB-EC"/>
</dbReference>
<evidence type="ECO:0000256" key="7">
    <source>
        <dbReference type="ARBA" id="ARBA00022691"/>
    </source>
</evidence>
<dbReference type="EC" id="2.1.1.211" evidence="10"/>
<dbReference type="WBParaSite" id="PgR098_g020_t06">
    <property type="protein sequence ID" value="PgR098_g020_t06"/>
    <property type="gene ID" value="PgR098_g020"/>
</dbReference>
<protein>
    <recommendedName>
        <fullName evidence="10">tRNA (uracil-O(2)-)-methyltransferase</fullName>
        <ecNumber evidence="10">2.1.1.211</ecNumber>
    </recommendedName>
</protein>